<proteinExistence type="predicted"/>
<dbReference type="Pfam" id="PF14378">
    <property type="entry name" value="PAP2_3"/>
    <property type="match status" value="1"/>
</dbReference>
<accession>A0A381S065</accession>
<evidence type="ECO:0000256" key="1">
    <source>
        <dbReference type="SAM" id="Phobius"/>
    </source>
</evidence>
<keyword evidence="1" id="KW-1133">Transmembrane helix</keyword>
<feature type="domain" description="Inositolphosphotransferase Aur1/Ipt1" evidence="2">
    <location>
        <begin position="81"/>
        <end position="220"/>
    </location>
</feature>
<reference evidence="3" key="1">
    <citation type="submission" date="2018-05" db="EMBL/GenBank/DDBJ databases">
        <authorList>
            <person name="Lanie J.A."/>
            <person name="Ng W.-L."/>
            <person name="Kazmierczak K.M."/>
            <person name="Andrzejewski T.M."/>
            <person name="Davidsen T.M."/>
            <person name="Wayne K.J."/>
            <person name="Tettelin H."/>
            <person name="Glass J.I."/>
            <person name="Rusch D."/>
            <person name="Podicherti R."/>
            <person name="Tsui H.-C.T."/>
            <person name="Winkler M.E."/>
        </authorList>
    </citation>
    <scope>NUCLEOTIDE SEQUENCE</scope>
</reference>
<feature type="transmembrane region" description="Helical" evidence="1">
    <location>
        <begin position="111"/>
        <end position="129"/>
    </location>
</feature>
<dbReference type="InterPro" id="IPR036938">
    <property type="entry name" value="PAP2/HPO_sf"/>
</dbReference>
<gene>
    <name evidence="3" type="ORF">METZ01_LOCUS50316</name>
</gene>
<dbReference type="AlphaFoldDB" id="A0A381S065"/>
<dbReference type="EMBL" id="UINC01002512">
    <property type="protein sequence ID" value="SUZ97462.1"/>
    <property type="molecule type" value="Genomic_DNA"/>
</dbReference>
<name>A0A381S065_9ZZZZ</name>
<evidence type="ECO:0000259" key="2">
    <source>
        <dbReference type="Pfam" id="PF14378"/>
    </source>
</evidence>
<dbReference type="SUPFAM" id="SSF48317">
    <property type="entry name" value="Acid phosphatase/Vanadium-dependent haloperoxidase"/>
    <property type="match status" value="1"/>
</dbReference>
<sequence length="236" mass="27349">MLLVWFIAWNNKIVATRLNRWVSLWYPIILILWFYPESGLLRHIVFPRDFDPELLLVETELFPQRYYFTVPLSLSVFTLEFFHAAYFSYYLLLWVPAVIAHHRQRSFVREYIFVLMTAMFVLFWITIVFPASGPIPLREHVIPEGIIFIPLMNLIYSIGETGGAAFPSTHAAAAIVATVYSCKMFPKASRFIILWLFLILISTVVCTFHYTIDTIAGMFSGTLCLLAGKKLYEKIS</sequence>
<organism evidence="3">
    <name type="scientific">marine metagenome</name>
    <dbReference type="NCBI Taxonomy" id="408172"/>
    <lineage>
        <taxon>unclassified sequences</taxon>
        <taxon>metagenomes</taxon>
        <taxon>ecological metagenomes</taxon>
    </lineage>
</organism>
<keyword evidence="1" id="KW-0812">Transmembrane</keyword>
<keyword evidence="1" id="KW-0472">Membrane</keyword>
<dbReference type="InterPro" id="IPR026841">
    <property type="entry name" value="Aur1/Ipt1"/>
</dbReference>
<evidence type="ECO:0000313" key="3">
    <source>
        <dbReference type="EMBL" id="SUZ97462.1"/>
    </source>
</evidence>
<protein>
    <recommendedName>
        <fullName evidence="2">Inositolphosphotransferase Aur1/Ipt1 domain-containing protein</fullName>
    </recommendedName>
</protein>
<dbReference type="Gene3D" id="1.20.144.10">
    <property type="entry name" value="Phosphatidic acid phosphatase type 2/haloperoxidase"/>
    <property type="match status" value="1"/>
</dbReference>
<feature type="transmembrane region" description="Helical" evidence="1">
    <location>
        <begin position="192"/>
        <end position="212"/>
    </location>
</feature>
<feature type="transmembrane region" description="Helical" evidence="1">
    <location>
        <begin position="66"/>
        <end position="91"/>
    </location>
</feature>
<feature type="transmembrane region" description="Helical" evidence="1">
    <location>
        <begin position="24"/>
        <end position="45"/>
    </location>
</feature>
<dbReference type="GO" id="GO:0016020">
    <property type="term" value="C:membrane"/>
    <property type="evidence" value="ECO:0007669"/>
    <property type="project" value="UniProtKB-SubCell"/>
</dbReference>